<sequence length="83" mass="9484">KVFVIALFNYMNRFINNTSTTELSCGILSQTLTGCYSPDLAIISSTHQMRLPRNSIKTIVENRYVFFCFVNLGDLDLEKTLIE</sequence>
<dbReference type="EMBL" id="CAJNOC010001910">
    <property type="protein sequence ID" value="CAF0899862.1"/>
    <property type="molecule type" value="Genomic_DNA"/>
</dbReference>
<evidence type="ECO:0000313" key="2">
    <source>
        <dbReference type="Proteomes" id="UP000663879"/>
    </source>
</evidence>
<dbReference type="AlphaFoldDB" id="A0A813ZKS4"/>
<protein>
    <submittedName>
        <fullName evidence="1">Uncharacterized protein</fullName>
    </submittedName>
</protein>
<gene>
    <name evidence="1" type="ORF">OXX778_LOCUS11342</name>
</gene>
<proteinExistence type="predicted"/>
<accession>A0A813ZKS4</accession>
<keyword evidence="2" id="KW-1185">Reference proteome</keyword>
<feature type="non-terminal residue" evidence="1">
    <location>
        <position position="1"/>
    </location>
</feature>
<organism evidence="1 2">
    <name type="scientific">Brachionus calyciflorus</name>
    <dbReference type="NCBI Taxonomy" id="104777"/>
    <lineage>
        <taxon>Eukaryota</taxon>
        <taxon>Metazoa</taxon>
        <taxon>Spiralia</taxon>
        <taxon>Gnathifera</taxon>
        <taxon>Rotifera</taxon>
        <taxon>Eurotatoria</taxon>
        <taxon>Monogononta</taxon>
        <taxon>Pseudotrocha</taxon>
        <taxon>Ploima</taxon>
        <taxon>Brachionidae</taxon>
        <taxon>Brachionus</taxon>
    </lineage>
</organism>
<dbReference type="Proteomes" id="UP000663879">
    <property type="component" value="Unassembled WGS sequence"/>
</dbReference>
<reference evidence="1" key="1">
    <citation type="submission" date="2021-02" db="EMBL/GenBank/DDBJ databases">
        <authorList>
            <person name="Nowell W R."/>
        </authorList>
    </citation>
    <scope>NUCLEOTIDE SEQUENCE</scope>
    <source>
        <strain evidence="1">Ploen Becks lab</strain>
    </source>
</reference>
<evidence type="ECO:0000313" key="1">
    <source>
        <dbReference type="EMBL" id="CAF0899862.1"/>
    </source>
</evidence>
<comment type="caution">
    <text evidence="1">The sequence shown here is derived from an EMBL/GenBank/DDBJ whole genome shotgun (WGS) entry which is preliminary data.</text>
</comment>
<name>A0A813ZKS4_9BILA</name>